<dbReference type="RefSeq" id="WP_154239387.1">
    <property type="nucleotide sequence ID" value="NZ_AP031450.1"/>
</dbReference>
<dbReference type="EMBL" id="WKPJ01000022">
    <property type="protein sequence ID" value="MSA90209.1"/>
    <property type="molecule type" value="Genomic_DNA"/>
</dbReference>
<dbReference type="Proteomes" id="UP000433575">
    <property type="component" value="Unassembled WGS sequence"/>
</dbReference>
<gene>
    <name evidence="2" type="ORF">GKD88_12495</name>
    <name evidence="1" type="ORF">GKE08_12825</name>
</gene>
<dbReference type="OrthoDB" id="1420794at2"/>
<evidence type="ECO:0000313" key="4">
    <source>
        <dbReference type="Proteomes" id="UP000480929"/>
    </source>
</evidence>
<protein>
    <submittedName>
        <fullName evidence="1">Uncharacterized protein</fullName>
    </submittedName>
</protein>
<name>A0A6N7S8T6_9FIRM</name>
<dbReference type="Proteomes" id="UP000480929">
    <property type="component" value="Unassembled WGS sequence"/>
</dbReference>
<dbReference type="EMBL" id="WKPI01000024">
    <property type="protein sequence ID" value="MSC33939.1"/>
    <property type="molecule type" value="Genomic_DNA"/>
</dbReference>
<reference evidence="3 4" key="1">
    <citation type="journal article" date="2019" name="Nat. Med.">
        <title>A library of human gut bacterial isolates paired with longitudinal multiomics data enables mechanistic microbiome research.</title>
        <authorList>
            <person name="Poyet M."/>
            <person name="Groussin M."/>
            <person name="Gibbons S.M."/>
            <person name="Avila-Pacheco J."/>
            <person name="Jiang X."/>
            <person name="Kearney S.M."/>
            <person name="Perrotta A.R."/>
            <person name="Berdy B."/>
            <person name="Zhao S."/>
            <person name="Lieberman T.D."/>
            <person name="Swanson P.K."/>
            <person name="Smith M."/>
            <person name="Roesemann S."/>
            <person name="Alexander J.E."/>
            <person name="Rich S.A."/>
            <person name="Livny J."/>
            <person name="Vlamakis H."/>
            <person name="Clish C."/>
            <person name="Bullock K."/>
            <person name="Deik A."/>
            <person name="Scott J."/>
            <person name="Pierce K.A."/>
            <person name="Xavier R.J."/>
            <person name="Alm E.J."/>
        </authorList>
    </citation>
    <scope>NUCLEOTIDE SEQUENCE [LARGE SCALE GENOMIC DNA]</scope>
    <source>
        <strain evidence="1 3">BIOML-A4</strain>
        <strain evidence="2 4">BIOML-A5</strain>
    </source>
</reference>
<evidence type="ECO:0000313" key="3">
    <source>
        <dbReference type="Proteomes" id="UP000433575"/>
    </source>
</evidence>
<evidence type="ECO:0000313" key="2">
    <source>
        <dbReference type="EMBL" id="MSC33939.1"/>
    </source>
</evidence>
<evidence type="ECO:0000313" key="1">
    <source>
        <dbReference type="EMBL" id="MSA90209.1"/>
    </source>
</evidence>
<dbReference type="AlphaFoldDB" id="A0A6N7S8T6"/>
<comment type="caution">
    <text evidence="1">The sequence shown here is derived from an EMBL/GenBank/DDBJ whole genome shotgun (WGS) entry which is preliminary data.</text>
</comment>
<keyword evidence="4" id="KW-1185">Reference proteome</keyword>
<proteinExistence type="predicted"/>
<organism evidence="1 3">
    <name type="scientific">Holdemania massiliensis</name>
    <dbReference type="NCBI Taxonomy" id="1468449"/>
    <lineage>
        <taxon>Bacteria</taxon>
        <taxon>Bacillati</taxon>
        <taxon>Bacillota</taxon>
        <taxon>Erysipelotrichia</taxon>
        <taxon>Erysipelotrichales</taxon>
        <taxon>Erysipelotrichaceae</taxon>
        <taxon>Holdemania</taxon>
    </lineage>
</organism>
<accession>A0A6N7S8T6</accession>
<sequence>MSELTDILLWHAAHYPAMQPQDAVKLIYQNEFGCEHLIGDAQGMLEFLKQEIEANTDRPRVRSWDELGNGLVRLHLAGLKPTQAEAIFEAMLHTAQRHQGREAAFQMKLKELENLTQLGKMPFDERTWKTWLTNYPGGAVHHSDVYWRQEHPAYRVILQAYAIDLARL</sequence>